<keyword evidence="1" id="KW-0472">Membrane</keyword>
<dbReference type="RefSeq" id="XP_005711629.1">
    <property type="nucleotide sequence ID" value="XM_005711572.1"/>
</dbReference>
<protein>
    <recommendedName>
        <fullName evidence="4">Transmembrane protein 242</fullName>
    </recommendedName>
</protein>
<dbReference type="Gramene" id="CDF41335">
    <property type="protein sequence ID" value="CDF41335"/>
    <property type="gene ID" value="CHC_T00007850001"/>
</dbReference>
<dbReference type="KEGG" id="ccp:CHC_T00007850001"/>
<evidence type="ECO:0000313" key="3">
    <source>
        <dbReference type="Proteomes" id="UP000012073"/>
    </source>
</evidence>
<dbReference type="Proteomes" id="UP000012073">
    <property type="component" value="Unassembled WGS sequence"/>
</dbReference>
<reference evidence="3" key="1">
    <citation type="journal article" date="2013" name="Proc. Natl. Acad. Sci. U.S.A.">
        <title>Genome structure and metabolic features in the red seaweed Chondrus crispus shed light on evolution of the Archaeplastida.</title>
        <authorList>
            <person name="Collen J."/>
            <person name="Porcel B."/>
            <person name="Carre W."/>
            <person name="Ball S.G."/>
            <person name="Chaparro C."/>
            <person name="Tonon T."/>
            <person name="Barbeyron T."/>
            <person name="Michel G."/>
            <person name="Noel B."/>
            <person name="Valentin K."/>
            <person name="Elias M."/>
            <person name="Artiguenave F."/>
            <person name="Arun A."/>
            <person name="Aury J.M."/>
            <person name="Barbosa-Neto J.F."/>
            <person name="Bothwell J.H."/>
            <person name="Bouget F.Y."/>
            <person name="Brillet L."/>
            <person name="Cabello-Hurtado F."/>
            <person name="Capella-Gutierrez S."/>
            <person name="Charrier B."/>
            <person name="Cladiere L."/>
            <person name="Cock J.M."/>
            <person name="Coelho S.M."/>
            <person name="Colleoni C."/>
            <person name="Czjzek M."/>
            <person name="Da Silva C."/>
            <person name="Delage L."/>
            <person name="Denoeud F."/>
            <person name="Deschamps P."/>
            <person name="Dittami S.M."/>
            <person name="Gabaldon T."/>
            <person name="Gachon C.M."/>
            <person name="Groisillier A."/>
            <person name="Herve C."/>
            <person name="Jabbari K."/>
            <person name="Katinka M."/>
            <person name="Kloareg B."/>
            <person name="Kowalczyk N."/>
            <person name="Labadie K."/>
            <person name="Leblanc C."/>
            <person name="Lopez P.J."/>
            <person name="McLachlan D.H."/>
            <person name="Meslet-Cladiere L."/>
            <person name="Moustafa A."/>
            <person name="Nehr Z."/>
            <person name="Nyvall Collen P."/>
            <person name="Panaud O."/>
            <person name="Partensky F."/>
            <person name="Poulain J."/>
            <person name="Rensing S.A."/>
            <person name="Rousvoal S."/>
            <person name="Samson G."/>
            <person name="Symeonidi A."/>
            <person name="Weissenbach J."/>
            <person name="Zambounis A."/>
            <person name="Wincker P."/>
            <person name="Boyen C."/>
        </authorList>
    </citation>
    <scope>NUCLEOTIDE SEQUENCE [LARGE SCALE GENOMIC DNA]</scope>
    <source>
        <strain evidence="3">cv. Stackhouse</strain>
    </source>
</reference>
<dbReference type="AlphaFoldDB" id="R7QVH3"/>
<evidence type="ECO:0000313" key="2">
    <source>
        <dbReference type="EMBL" id="CDF41335.1"/>
    </source>
</evidence>
<dbReference type="GeneID" id="17319345"/>
<keyword evidence="3" id="KW-1185">Reference proteome</keyword>
<dbReference type="EMBL" id="HG002355">
    <property type="protein sequence ID" value="CDF41335.1"/>
    <property type="molecule type" value="Genomic_DNA"/>
</dbReference>
<keyword evidence="1" id="KW-1133">Transmembrane helix</keyword>
<feature type="transmembrane region" description="Helical" evidence="1">
    <location>
        <begin position="26"/>
        <end position="49"/>
    </location>
</feature>
<evidence type="ECO:0000256" key="1">
    <source>
        <dbReference type="SAM" id="Phobius"/>
    </source>
</evidence>
<dbReference type="OrthoDB" id="21084at2759"/>
<accession>R7QVH3</accession>
<organism evidence="2 3">
    <name type="scientific">Chondrus crispus</name>
    <name type="common">Carrageen Irish moss</name>
    <name type="synonym">Polymorpha crispa</name>
    <dbReference type="NCBI Taxonomy" id="2769"/>
    <lineage>
        <taxon>Eukaryota</taxon>
        <taxon>Rhodophyta</taxon>
        <taxon>Florideophyceae</taxon>
        <taxon>Rhodymeniophycidae</taxon>
        <taxon>Gigartinales</taxon>
        <taxon>Gigartinaceae</taxon>
        <taxon>Chondrus</taxon>
    </lineage>
</organism>
<keyword evidence="1" id="KW-0812">Transmembrane</keyword>
<proteinExistence type="predicted"/>
<gene>
    <name evidence="2" type="ORF">CHC_T00007850001</name>
</gene>
<evidence type="ECO:0008006" key="4">
    <source>
        <dbReference type="Google" id="ProtNLM"/>
    </source>
</evidence>
<sequence length="140" mass="15549">MGRTQEGDGKGIKTRKVRPSLDGLKFAATTFGLGTLLCGAMGVAGFYGIKRCYAVESFEEFGMVMRDAVPVKRQQMETGLKPILDKVRQNAGDSLPAPMRKLQELFLSSKFGSWVREQVEFSVVEQTVDADKQSRPIKDR</sequence>
<name>R7QVH3_CHOCR</name>